<dbReference type="EMBL" id="JAHHHD010000046">
    <property type="protein sequence ID" value="MBW4661822.1"/>
    <property type="molecule type" value="Genomic_DNA"/>
</dbReference>
<reference evidence="1" key="1">
    <citation type="submission" date="2021-05" db="EMBL/GenBank/DDBJ databases">
        <authorList>
            <person name="Pietrasiak N."/>
            <person name="Ward R."/>
            <person name="Stajich J.E."/>
            <person name="Kurbessoian T."/>
        </authorList>
    </citation>
    <scope>NUCLEOTIDE SEQUENCE</scope>
    <source>
        <strain evidence="1">UHER 2000/2452</strain>
    </source>
</reference>
<evidence type="ECO:0000313" key="2">
    <source>
        <dbReference type="Proteomes" id="UP000757435"/>
    </source>
</evidence>
<organism evidence="1 2">
    <name type="scientific">Drouetiella hepatica Uher 2000/2452</name>
    <dbReference type="NCBI Taxonomy" id="904376"/>
    <lineage>
        <taxon>Bacteria</taxon>
        <taxon>Bacillati</taxon>
        <taxon>Cyanobacteriota</taxon>
        <taxon>Cyanophyceae</taxon>
        <taxon>Oculatellales</taxon>
        <taxon>Oculatellaceae</taxon>
        <taxon>Drouetiella</taxon>
    </lineage>
</organism>
<protein>
    <submittedName>
        <fullName evidence="1">NADAR family protein</fullName>
    </submittedName>
</protein>
<dbReference type="Gene3D" id="1.10.357.40">
    <property type="entry name" value="YbiA-like"/>
    <property type="match status" value="1"/>
</dbReference>
<comment type="caution">
    <text evidence="1">The sequence shown here is derived from an EMBL/GenBank/DDBJ whole genome shotgun (WGS) entry which is preliminary data.</text>
</comment>
<dbReference type="Proteomes" id="UP000757435">
    <property type="component" value="Unassembled WGS sequence"/>
</dbReference>
<dbReference type="SUPFAM" id="SSF143990">
    <property type="entry name" value="YbiA-like"/>
    <property type="match status" value="1"/>
</dbReference>
<gene>
    <name evidence="1" type="ORF">KME15_24405</name>
</gene>
<dbReference type="InterPro" id="IPR037238">
    <property type="entry name" value="YbiA-like_sf"/>
</dbReference>
<sequence>MAIFSIDLQGKVWPTSEHYFQAQKFADTLHAQKVIVRAVARSDRLLRKHPGGDWRVIQLTCHWSGLTQDTRAKA</sequence>
<evidence type="ECO:0000313" key="1">
    <source>
        <dbReference type="EMBL" id="MBW4661822.1"/>
    </source>
</evidence>
<dbReference type="AlphaFoldDB" id="A0A951UPT8"/>
<accession>A0A951UPT8</accession>
<proteinExistence type="predicted"/>
<name>A0A951UPT8_9CYAN</name>
<reference evidence="1" key="2">
    <citation type="journal article" date="2022" name="Microbiol. Resour. Announc.">
        <title>Metagenome Sequencing to Explore Phylogenomics of Terrestrial Cyanobacteria.</title>
        <authorList>
            <person name="Ward R.D."/>
            <person name="Stajich J.E."/>
            <person name="Johansen J.R."/>
            <person name="Huntemann M."/>
            <person name="Clum A."/>
            <person name="Foster B."/>
            <person name="Foster B."/>
            <person name="Roux S."/>
            <person name="Palaniappan K."/>
            <person name="Varghese N."/>
            <person name="Mukherjee S."/>
            <person name="Reddy T.B.K."/>
            <person name="Daum C."/>
            <person name="Copeland A."/>
            <person name="Chen I.A."/>
            <person name="Ivanova N.N."/>
            <person name="Kyrpides N.C."/>
            <person name="Shapiro N."/>
            <person name="Eloe-Fadrosh E.A."/>
            <person name="Pietrasiak N."/>
        </authorList>
    </citation>
    <scope>NUCLEOTIDE SEQUENCE</scope>
    <source>
        <strain evidence="1">UHER 2000/2452</strain>
    </source>
</reference>